<organism evidence="1 2">
    <name type="scientific">Parnassius apollo</name>
    <name type="common">Apollo butterfly</name>
    <name type="synonym">Papilio apollo</name>
    <dbReference type="NCBI Taxonomy" id="110799"/>
    <lineage>
        <taxon>Eukaryota</taxon>
        <taxon>Metazoa</taxon>
        <taxon>Ecdysozoa</taxon>
        <taxon>Arthropoda</taxon>
        <taxon>Hexapoda</taxon>
        <taxon>Insecta</taxon>
        <taxon>Pterygota</taxon>
        <taxon>Neoptera</taxon>
        <taxon>Endopterygota</taxon>
        <taxon>Lepidoptera</taxon>
        <taxon>Glossata</taxon>
        <taxon>Ditrysia</taxon>
        <taxon>Papilionoidea</taxon>
        <taxon>Papilionidae</taxon>
        <taxon>Parnassiinae</taxon>
        <taxon>Parnassini</taxon>
        <taxon>Parnassius</taxon>
        <taxon>Parnassius</taxon>
    </lineage>
</organism>
<accession>A0A8S3X4X6</accession>
<proteinExistence type="predicted"/>
<evidence type="ECO:0000313" key="2">
    <source>
        <dbReference type="Proteomes" id="UP000691718"/>
    </source>
</evidence>
<reference evidence="1" key="1">
    <citation type="submission" date="2021-04" db="EMBL/GenBank/DDBJ databases">
        <authorList>
            <person name="Tunstrom K."/>
        </authorList>
    </citation>
    <scope>NUCLEOTIDE SEQUENCE</scope>
</reference>
<evidence type="ECO:0000313" key="1">
    <source>
        <dbReference type="EMBL" id="CAG5001348.1"/>
    </source>
</evidence>
<gene>
    <name evidence="1" type="ORF">PAPOLLO_LOCUS13893</name>
</gene>
<name>A0A8S3X4X6_PARAO</name>
<protein>
    <submittedName>
        <fullName evidence="1">(apollo) hypothetical protein</fullName>
    </submittedName>
</protein>
<dbReference type="OrthoDB" id="7388335at2759"/>
<sequence length="178" mass="20738">MFSQNSKLVNSTVRDDFVRQSLNKISKWAFPKVFSVGPAYMLLMHMETLGSKSPWTKETVWADIDKWVSGEQQGDFELLQPYIDSIFTQWGHDSNRNNFLRFKEFCNDPMRWGTSGGAKKTKFKGEVYRSKWAWAFGRLLDNKGRPKDSVDLYSEACKEPEVCVVAFKEEEKKTREII</sequence>
<keyword evidence="2" id="KW-1185">Reference proteome</keyword>
<dbReference type="AlphaFoldDB" id="A0A8S3X4X6"/>
<dbReference type="Proteomes" id="UP000691718">
    <property type="component" value="Unassembled WGS sequence"/>
</dbReference>
<dbReference type="EMBL" id="CAJQZP010000945">
    <property type="protein sequence ID" value="CAG5001348.1"/>
    <property type="molecule type" value="Genomic_DNA"/>
</dbReference>
<comment type="caution">
    <text evidence="1">The sequence shown here is derived from an EMBL/GenBank/DDBJ whole genome shotgun (WGS) entry which is preliminary data.</text>
</comment>